<evidence type="ECO:0000259" key="1">
    <source>
        <dbReference type="Pfam" id="PF12706"/>
    </source>
</evidence>
<proteinExistence type="predicted"/>
<dbReference type="eggNOG" id="COG1235">
    <property type="taxonomic scope" value="Bacteria"/>
</dbReference>
<keyword evidence="3" id="KW-1185">Reference proteome</keyword>
<evidence type="ECO:0000313" key="2">
    <source>
        <dbReference type="EMBL" id="AIE85456.1"/>
    </source>
</evidence>
<dbReference type="PANTHER" id="PTHR42663">
    <property type="entry name" value="HYDROLASE C777.06C-RELATED-RELATED"/>
    <property type="match status" value="1"/>
</dbReference>
<feature type="domain" description="Metallo-beta-lactamase" evidence="1">
    <location>
        <begin position="52"/>
        <end position="223"/>
    </location>
</feature>
<evidence type="ECO:0000313" key="3">
    <source>
        <dbReference type="Proteomes" id="UP000027982"/>
    </source>
</evidence>
<dbReference type="KEGG" id="fgi:OP10G_2088"/>
<dbReference type="PANTHER" id="PTHR42663:SF6">
    <property type="entry name" value="HYDROLASE C777.06C-RELATED"/>
    <property type="match status" value="1"/>
</dbReference>
<dbReference type="Proteomes" id="UP000027982">
    <property type="component" value="Chromosome"/>
</dbReference>
<dbReference type="STRING" id="661478.OP10G_2088"/>
<accession>A0A068NPT9</accession>
<dbReference type="AlphaFoldDB" id="A0A068NPT9"/>
<gene>
    <name evidence="2" type="ORF">OP10G_2088</name>
</gene>
<dbReference type="InterPro" id="IPR001279">
    <property type="entry name" value="Metallo-B-lactamas"/>
</dbReference>
<organism evidence="2 3">
    <name type="scientific">Fimbriimonas ginsengisoli Gsoil 348</name>
    <dbReference type="NCBI Taxonomy" id="661478"/>
    <lineage>
        <taxon>Bacteria</taxon>
        <taxon>Bacillati</taxon>
        <taxon>Armatimonadota</taxon>
        <taxon>Fimbriimonadia</taxon>
        <taxon>Fimbriimonadales</taxon>
        <taxon>Fimbriimonadaceae</taxon>
        <taxon>Fimbriimonas</taxon>
    </lineage>
</organism>
<dbReference type="GO" id="GO:0016787">
    <property type="term" value="F:hydrolase activity"/>
    <property type="evidence" value="ECO:0007669"/>
    <property type="project" value="UniProtKB-KW"/>
</dbReference>
<reference evidence="2 3" key="1">
    <citation type="journal article" date="2014" name="PLoS ONE">
        <title>The first complete genome sequence of the class fimbriimonadia in the phylum armatimonadetes.</title>
        <authorList>
            <person name="Hu Z.Y."/>
            <person name="Wang Y.Z."/>
            <person name="Im W.T."/>
            <person name="Wang S.Y."/>
            <person name="Zhao G.P."/>
            <person name="Zheng H.J."/>
            <person name="Quan Z.X."/>
        </authorList>
    </citation>
    <scope>NUCLEOTIDE SEQUENCE [LARGE SCALE GENOMIC DNA]</scope>
    <source>
        <strain evidence="2">Gsoil 348</strain>
    </source>
</reference>
<dbReference type="RefSeq" id="WP_025225972.1">
    <property type="nucleotide sequence ID" value="NZ_CP007139.1"/>
</dbReference>
<dbReference type="EMBL" id="CP007139">
    <property type="protein sequence ID" value="AIE85456.1"/>
    <property type="molecule type" value="Genomic_DNA"/>
</dbReference>
<name>A0A068NPT9_FIMGI</name>
<dbReference type="OrthoDB" id="9781189at2"/>
<protein>
    <submittedName>
        <fullName evidence="2">Metal-dependent hydrolase of the beta-lactamase superfamily I</fullName>
    </submittedName>
</protein>
<dbReference type="HOGENOM" id="CLU_044538_4_0_0"/>
<sequence>MDIRLLGTAAADGIPGLFSDDEVSRYARENGGKDIRTRSGALVDGVIKIDLPPDTMGQLQRDRLNARDWSALVFTHSDDDHLAINEIQYALIPFTDLDHLPYTIYANAVVSQHIRARYPDWPLDLVETHSFETFRHGPYQITPIKATHIQEEDCHNLIVEREGKTLLYATDTGIWPEPTFEFLAGVKLDLLVIECTDGFCPSDYPGHLAIKDCIMVVNRLRAQGTLAPDAPVYTTHHSIRGKARHCDLERALLPHGIEPGYDGLKIDI</sequence>
<dbReference type="Gene3D" id="3.60.15.10">
    <property type="entry name" value="Ribonuclease Z/Hydroxyacylglutathione hydrolase-like"/>
    <property type="match status" value="1"/>
</dbReference>
<dbReference type="SUPFAM" id="SSF56281">
    <property type="entry name" value="Metallo-hydrolase/oxidoreductase"/>
    <property type="match status" value="1"/>
</dbReference>
<dbReference type="InterPro" id="IPR036866">
    <property type="entry name" value="RibonucZ/Hydroxyglut_hydro"/>
</dbReference>
<keyword evidence="2" id="KW-0378">Hydrolase</keyword>
<dbReference type="Pfam" id="PF12706">
    <property type="entry name" value="Lactamase_B_2"/>
    <property type="match status" value="1"/>
</dbReference>